<reference evidence="1" key="1">
    <citation type="journal article" date="2021" name="PeerJ">
        <title>Extensive microbial diversity within the chicken gut microbiome revealed by metagenomics and culture.</title>
        <authorList>
            <person name="Gilroy R."/>
            <person name="Ravi A."/>
            <person name="Getino M."/>
            <person name="Pursley I."/>
            <person name="Horton D.L."/>
            <person name="Alikhan N.F."/>
            <person name="Baker D."/>
            <person name="Gharbi K."/>
            <person name="Hall N."/>
            <person name="Watson M."/>
            <person name="Adriaenssens E.M."/>
            <person name="Foster-Nyarko E."/>
            <person name="Jarju S."/>
            <person name="Secka A."/>
            <person name="Antonio M."/>
            <person name="Oren A."/>
            <person name="Chaudhuri R.R."/>
            <person name="La Ragione R."/>
            <person name="Hildebrand F."/>
            <person name="Pallen M.J."/>
        </authorList>
    </citation>
    <scope>NUCLEOTIDE SEQUENCE</scope>
    <source>
        <strain evidence="1">ChiGjej5B5-7349</strain>
    </source>
</reference>
<reference evidence="1" key="2">
    <citation type="submission" date="2021-09" db="EMBL/GenBank/DDBJ databases">
        <authorList>
            <person name="Gilroy R."/>
        </authorList>
    </citation>
    <scope>NUCLEOTIDE SEQUENCE</scope>
    <source>
        <strain evidence="1">ChiGjej5B5-7349</strain>
    </source>
</reference>
<dbReference type="Proteomes" id="UP000784435">
    <property type="component" value="Unassembled WGS sequence"/>
</dbReference>
<dbReference type="AlphaFoldDB" id="A0A921MDA4"/>
<evidence type="ECO:0000313" key="2">
    <source>
        <dbReference type="Proteomes" id="UP000784435"/>
    </source>
</evidence>
<dbReference type="EMBL" id="DYUK01000062">
    <property type="protein sequence ID" value="HJG79284.1"/>
    <property type="molecule type" value="Genomic_DNA"/>
</dbReference>
<organism evidence="1 2">
    <name type="scientific">Brevibacterium senegalense</name>
    <dbReference type="NCBI Taxonomy" id="1033736"/>
    <lineage>
        <taxon>Bacteria</taxon>
        <taxon>Bacillati</taxon>
        <taxon>Actinomycetota</taxon>
        <taxon>Actinomycetes</taxon>
        <taxon>Micrococcales</taxon>
        <taxon>Brevibacteriaceae</taxon>
        <taxon>Brevibacterium</taxon>
    </lineage>
</organism>
<accession>A0A921MDA4</accession>
<proteinExistence type="predicted"/>
<evidence type="ECO:0000313" key="1">
    <source>
        <dbReference type="EMBL" id="HJG79284.1"/>
    </source>
</evidence>
<name>A0A921MDA4_9MICO</name>
<gene>
    <name evidence="1" type="ORF">K8V08_02600</name>
</gene>
<sequence>MKLDSGTAQPGWSDPDDCVVVVAHEPTEPGDGMSSTPNHLLPPEGVTLEHALGNAGVSLSPGEMDFPAAAAGELQRDLVAKFASCDDEDWTRGQLARW</sequence>
<comment type="caution">
    <text evidence="1">The sequence shown here is derived from an EMBL/GenBank/DDBJ whole genome shotgun (WGS) entry which is preliminary data.</text>
</comment>
<protein>
    <submittedName>
        <fullName evidence="1">Uncharacterized protein</fullName>
    </submittedName>
</protein>